<sequence length="264" mass="30314">MLTKYKVMRGLFKRRLVRVFIWNVIAFFNRSRLEFFCSEQLKRKDESFVRFDEDSIASVVSDLESNGALSGPSLPRETVNYLQAYADLNPCFADRDQTKGFFLNDRSKAEEKMGKKLLLAQYFGAEQDEVIARLASDPYLLSVAARYLKVPPKLMSVNMWWTFPVDASAEDKARHAHVFHFDLDDVKFVKFFFYLTDVDGFAGPHVYVRTSNWDIKYKSPLFKSKRFSDEEVVACYGQENIVEVFGSAGACLIEDTITLGGCRS</sequence>
<dbReference type="Proteomes" id="UP000245431">
    <property type="component" value="Chromosome PVE_r1"/>
</dbReference>
<name>A0A1D3JU52_PSEVE</name>
<dbReference type="Gene3D" id="2.60.120.620">
    <property type="entry name" value="q2cbj1_9rhob like domain"/>
    <property type="match status" value="1"/>
</dbReference>
<organism evidence="1 2">
    <name type="scientific">Pseudomonas veronii 1YdBTEX2</name>
    <dbReference type="NCBI Taxonomy" id="1295141"/>
    <lineage>
        <taxon>Bacteria</taxon>
        <taxon>Pseudomonadati</taxon>
        <taxon>Pseudomonadota</taxon>
        <taxon>Gammaproteobacteria</taxon>
        <taxon>Pseudomonadales</taxon>
        <taxon>Pseudomonadaceae</taxon>
        <taxon>Pseudomonas</taxon>
    </lineage>
</organism>
<protein>
    <submittedName>
        <fullName evidence="1">Uncharacterized protein</fullName>
    </submittedName>
</protein>
<evidence type="ECO:0000313" key="2">
    <source>
        <dbReference type="Proteomes" id="UP000245431"/>
    </source>
</evidence>
<dbReference type="RefSeq" id="WP_152480496.1">
    <property type="nucleotide sequence ID" value="NZ_AOUH01000036.1"/>
</dbReference>
<evidence type="ECO:0000313" key="1">
    <source>
        <dbReference type="EMBL" id="SBW79607.1"/>
    </source>
</evidence>
<dbReference type="SUPFAM" id="SSF51197">
    <property type="entry name" value="Clavaminate synthase-like"/>
    <property type="match status" value="1"/>
</dbReference>
<gene>
    <name evidence="1" type="ORF">PVE_R1G1720</name>
</gene>
<dbReference type="AlphaFoldDB" id="A0A1D3JU52"/>
<proteinExistence type="predicted"/>
<accession>A0A1D3JU52</accession>
<dbReference type="EMBL" id="LT599583">
    <property type="protein sequence ID" value="SBW79607.1"/>
    <property type="molecule type" value="Genomic_DNA"/>
</dbReference>
<reference evidence="2" key="1">
    <citation type="submission" date="2016-07" db="EMBL/GenBank/DDBJ databases">
        <authorList>
            <person name="Florea S."/>
            <person name="Webb J.S."/>
            <person name="Jaromczyk J."/>
            <person name="Schardl C.L."/>
        </authorList>
    </citation>
    <scope>NUCLEOTIDE SEQUENCE [LARGE SCALE GENOMIC DNA]</scope>
    <source>
        <strain evidence="2">1YdBTEX2</strain>
    </source>
</reference>